<feature type="compositionally biased region" description="Basic and acidic residues" evidence="1">
    <location>
        <begin position="196"/>
        <end position="206"/>
    </location>
</feature>
<feature type="domain" description="DUF6532" evidence="2">
    <location>
        <begin position="9"/>
        <end position="142"/>
    </location>
</feature>
<dbReference type="STRING" id="930990.A0A067N478"/>
<dbReference type="AlphaFoldDB" id="A0A067N478"/>
<evidence type="ECO:0000256" key="1">
    <source>
        <dbReference type="SAM" id="MobiDB-lite"/>
    </source>
</evidence>
<reference evidence="4" key="1">
    <citation type="journal article" date="2014" name="Proc. Natl. Acad. Sci. U.S.A.">
        <title>Extensive sampling of basidiomycete genomes demonstrates inadequacy of the white-rot/brown-rot paradigm for wood decay fungi.</title>
        <authorList>
            <person name="Riley R."/>
            <person name="Salamov A.A."/>
            <person name="Brown D.W."/>
            <person name="Nagy L.G."/>
            <person name="Floudas D."/>
            <person name="Held B.W."/>
            <person name="Levasseur A."/>
            <person name="Lombard V."/>
            <person name="Morin E."/>
            <person name="Otillar R."/>
            <person name="Lindquist E.A."/>
            <person name="Sun H."/>
            <person name="LaButti K.M."/>
            <person name="Schmutz J."/>
            <person name="Jabbour D."/>
            <person name="Luo H."/>
            <person name="Baker S.E."/>
            <person name="Pisabarro A.G."/>
            <person name="Walton J.D."/>
            <person name="Blanchette R.A."/>
            <person name="Henrissat B."/>
            <person name="Martin F."/>
            <person name="Cullen D."/>
            <person name="Hibbett D.S."/>
            <person name="Grigoriev I.V."/>
        </authorList>
    </citation>
    <scope>NUCLEOTIDE SEQUENCE [LARGE SCALE GENOMIC DNA]</scope>
    <source>
        <strain evidence="4">FD-172 SS1</strain>
    </source>
</reference>
<evidence type="ECO:0000313" key="3">
    <source>
        <dbReference type="EMBL" id="KDQ18581.1"/>
    </source>
</evidence>
<gene>
    <name evidence="3" type="ORF">BOTBODRAFT_42232</name>
</gene>
<sequence length="237" mass="27195">MTVRVIELEDIHIKIICKSMAQMRGELKTIARGMVEIYFGFHDRILKRRENRELYKKLITEHTFLYEDHRATRRLWFNPLLFKLIKRMFFKNQHDNSMICRPLFNPIRCALDEWSDGIWEPIPFTTPVYKPIYEELFAGLTKLKKDGSANVIKGLGQELWDESISTSISARFAVTQENLGGSFSAQTNAATITDYQQREHRRRQETNEAGIAGEAGENNQANEADGADGAGVTHEAA</sequence>
<dbReference type="OrthoDB" id="3257342at2759"/>
<organism evidence="3 4">
    <name type="scientific">Botryobasidium botryosum (strain FD-172 SS1)</name>
    <dbReference type="NCBI Taxonomy" id="930990"/>
    <lineage>
        <taxon>Eukaryota</taxon>
        <taxon>Fungi</taxon>
        <taxon>Dikarya</taxon>
        <taxon>Basidiomycota</taxon>
        <taxon>Agaricomycotina</taxon>
        <taxon>Agaricomycetes</taxon>
        <taxon>Cantharellales</taxon>
        <taxon>Botryobasidiaceae</taxon>
        <taxon>Botryobasidium</taxon>
    </lineage>
</organism>
<dbReference type="Proteomes" id="UP000027195">
    <property type="component" value="Unassembled WGS sequence"/>
</dbReference>
<protein>
    <recommendedName>
        <fullName evidence="2">DUF6532 domain-containing protein</fullName>
    </recommendedName>
</protein>
<dbReference type="InterPro" id="IPR045341">
    <property type="entry name" value="DUF6532"/>
</dbReference>
<evidence type="ECO:0000259" key="2">
    <source>
        <dbReference type="Pfam" id="PF20149"/>
    </source>
</evidence>
<feature type="region of interest" description="Disordered" evidence="1">
    <location>
        <begin position="194"/>
        <end position="237"/>
    </location>
</feature>
<dbReference type="HOGENOM" id="CLU_1170494_0_0_1"/>
<evidence type="ECO:0000313" key="4">
    <source>
        <dbReference type="Proteomes" id="UP000027195"/>
    </source>
</evidence>
<keyword evidence="4" id="KW-1185">Reference proteome</keyword>
<dbReference type="Pfam" id="PF20149">
    <property type="entry name" value="DUF6532"/>
    <property type="match status" value="1"/>
</dbReference>
<accession>A0A067N478</accession>
<dbReference type="EMBL" id="KL198021">
    <property type="protein sequence ID" value="KDQ18581.1"/>
    <property type="molecule type" value="Genomic_DNA"/>
</dbReference>
<dbReference type="InParanoid" id="A0A067N478"/>
<proteinExistence type="predicted"/>
<name>A0A067N478_BOTB1</name>